<dbReference type="PROSITE" id="PS01124">
    <property type="entry name" value="HTH_ARAC_FAMILY_2"/>
    <property type="match status" value="1"/>
</dbReference>
<evidence type="ECO:0000259" key="4">
    <source>
        <dbReference type="PROSITE" id="PS01124"/>
    </source>
</evidence>
<evidence type="ECO:0000256" key="3">
    <source>
        <dbReference type="ARBA" id="ARBA00023163"/>
    </source>
</evidence>
<dbReference type="InterPro" id="IPR018060">
    <property type="entry name" value="HTH_AraC"/>
</dbReference>
<sequence>MIWTNEQGLFLQRHDQLGERDWRYDDCFKLIFSPYGKGEYQTHDGDRSIGEEEFFIMNPKVEHKQLRATQEKFLVELTPSLLQEAAQKMGVHHTHIEFSTVSYRHRQMIQWATFMREFLSNQKEGVSALFLENSLVQLSILMVEYGVGSHQKELPISSGSEPVYRVISALKESYIEQWSLDEMAGVARMNKFQFAHAFKKETGLSPYSWLQVYRLFRSQQEIIFTEHSILSIAIKHGFANVAAFNHLFKKMYHKTPTQFRHFHKMNQ</sequence>
<keyword evidence="2" id="KW-0238">DNA-binding</keyword>
<dbReference type="OrthoDB" id="5337216at2"/>
<dbReference type="Proteomes" id="UP000287756">
    <property type="component" value="Chromosome"/>
</dbReference>
<accession>A0A410MD59</accession>
<dbReference type="Pfam" id="PF12833">
    <property type="entry name" value="HTH_18"/>
    <property type="match status" value="1"/>
</dbReference>
<dbReference type="PANTHER" id="PTHR46796:SF2">
    <property type="entry name" value="TRANSCRIPTIONAL REGULATORY PROTEIN"/>
    <property type="match status" value="1"/>
</dbReference>
<dbReference type="RefSeq" id="WP_128524902.1">
    <property type="nucleotide sequence ID" value="NZ_CANLVY010000009.1"/>
</dbReference>
<dbReference type="InterPro" id="IPR009057">
    <property type="entry name" value="Homeodomain-like_sf"/>
</dbReference>
<protein>
    <recommendedName>
        <fullName evidence="4">HTH araC/xylS-type domain-containing protein</fullName>
    </recommendedName>
</protein>
<evidence type="ECO:0000256" key="1">
    <source>
        <dbReference type="ARBA" id="ARBA00023015"/>
    </source>
</evidence>
<evidence type="ECO:0000313" key="6">
    <source>
        <dbReference type="Proteomes" id="UP000287756"/>
    </source>
</evidence>
<name>A0A410MD59_9BACI</name>
<dbReference type="InterPro" id="IPR050204">
    <property type="entry name" value="AraC_XylS_family_regulators"/>
</dbReference>
<proteinExistence type="predicted"/>
<organism evidence="5 6">
    <name type="scientific">Halobacillus litoralis</name>
    <dbReference type="NCBI Taxonomy" id="45668"/>
    <lineage>
        <taxon>Bacteria</taxon>
        <taxon>Bacillati</taxon>
        <taxon>Bacillota</taxon>
        <taxon>Bacilli</taxon>
        <taxon>Bacillales</taxon>
        <taxon>Bacillaceae</taxon>
        <taxon>Halobacillus</taxon>
    </lineage>
</organism>
<reference evidence="5 6" key="1">
    <citation type="submission" date="2018-01" db="EMBL/GenBank/DDBJ databases">
        <title>The whole genome sequencing and assembly of Halobacillus litoralis ERB031 strain.</title>
        <authorList>
            <person name="Lee S.-J."/>
            <person name="Park M.-K."/>
            <person name="Kim J.-Y."/>
            <person name="Lee Y.-J."/>
            <person name="Yi H."/>
            <person name="Bahn Y.-S."/>
            <person name="Kim J.F."/>
            <person name="Lee D.-W."/>
        </authorList>
    </citation>
    <scope>NUCLEOTIDE SEQUENCE [LARGE SCALE GENOMIC DNA]</scope>
    <source>
        <strain evidence="5 6">ERB 031</strain>
    </source>
</reference>
<keyword evidence="3" id="KW-0804">Transcription</keyword>
<dbReference type="EMBL" id="CP026118">
    <property type="protein sequence ID" value="QAS52613.1"/>
    <property type="molecule type" value="Genomic_DNA"/>
</dbReference>
<gene>
    <name evidence="5" type="ORF">HLI_10475</name>
</gene>
<dbReference type="SMART" id="SM00342">
    <property type="entry name" value="HTH_ARAC"/>
    <property type="match status" value="1"/>
</dbReference>
<evidence type="ECO:0000256" key="2">
    <source>
        <dbReference type="ARBA" id="ARBA00023125"/>
    </source>
</evidence>
<dbReference type="SUPFAM" id="SSF46689">
    <property type="entry name" value="Homeodomain-like"/>
    <property type="match status" value="2"/>
</dbReference>
<dbReference type="GO" id="GO:0043565">
    <property type="term" value="F:sequence-specific DNA binding"/>
    <property type="evidence" value="ECO:0007669"/>
    <property type="project" value="InterPro"/>
</dbReference>
<feature type="domain" description="HTH araC/xylS-type" evidence="4">
    <location>
        <begin position="164"/>
        <end position="262"/>
    </location>
</feature>
<keyword evidence="1" id="KW-0805">Transcription regulation</keyword>
<dbReference type="Gene3D" id="1.10.10.60">
    <property type="entry name" value="Homeodomain-like"/>
    <property type="match status" value="2"/>
</dbReference>
<dbReference type="PANTHER" id="PTHR46796">
    <property type="entry name" value="HTH-TYPE TRANSCRIPTIONAL ACTIVATOR RHAS-RELATED"/>
    <property type="match status" value="1"/>
</dbReference>
<dbReference type="AlphaFoldDB" id="A0A410MD59"/>
<dbReference type="KEGG" id="hli:HLI_10475"/>
<dbReference type="GO" id="GO:0003700">
    <property type="term" value="F:DNA-binding transcription factor activity"/>
    <property type="evidence" value="ECO:0007669"/>
    <property type="project" value="InterPro"/>
</dbReference>
<evidence type="ECO:0000313" key="5">
    <source>
        <dbReference type="EMBL" id="QAS52613.1"/>
    </source>
</evidence>